<sequence length="367" mass="41693">MNAGFSGSFRPWDFFATGASKPSLHVNDLLRTDPRKDPDVTQDAYTLKVQKERDELRQAHQGMVSEITNRNVLPVLGKFNTVRLPPAGFEQVGYLQAMENCGYLEWLKANSRTRAAEALNSLLPEHRERWIELTAFGNSLISSSTGVFSLMEELYNAYDLIGWHKKAAERYLDELAECQKKFNIQFTHNMELGMILQNAYELLGKADPDGKLVPEFKQRILEGQAQLDPDQEHWFRPRWADTVPKKWSQQSARDFDSGNTSSETEEIREPDAEAGPSTRTEVTAPEQDSHRSENSGQAEATVVPRIQLDPGTLQLLQTLKLVLKQEQAEELKERDATKALQVVVRSLGSLKGRTFLSSYGYTSRRWM</sequence>
<feature type="region of interest" description="Disordered" evidence="1">
    <location>
        <begin position="245"/>
        <end position="302"/>
    </location>
</feature>
<name>A0ABD3I5N4_9MARC</name>
<evidence type="ECO:0000313" key="3">
    <source>
        <dbReference type="Proteomes" id="UP001633002"/>
    </source>
</evidence>
<comment type="caution">
    <text evidence="2">The sequence shown here is derived from an EMBL/GenBank/DDBJ whole genome shotgun (WGS) entry which is preliminary data.</text>
</comment>
<evidence type="ECO:0000256" key="1">
    <source>
        <dbReference type="SAM" id="MobiDB-lite"/>
    </source>
</evidence>
<evidence type="ECO:0000313" key="2">
    <source>
        <dbReference type="EMBL" id="KAL3697541.1"/>
    </source>
</evidence>
<organism evidence="2 3">
    <name type="scientific">Riccia sorocarpa</name>
    <dbReference type="NCBI Taxonomy" id="122646"/>
    <lineage>
        <taxon>Eukaryota</taxon>
        <taxon>Viridiplantae</taxon>
        <taxon>Streptophyta</taxon>
        <taxon>Embryophyta</taxon>
        <taxon>Marchantiophyta</taxon>
        <taxon>Marchantiopsida</taxon>
        <taxon>Marchantiidae</taxon>
        <taxon>Marchantiales</taxon>
        <taxon>Ricciaceae</taxon>
        <taxon>Riccia</taxon>
    </lineage>
</organism>
<dbReference type="Proteomes" id="UP001633002">
    <property type="component" value="Unassembled WGS sequence"/>
</dbReference>
<accession>A0ABD3I5N4</accession>
<dbReference type="EMBL" id="JBJQOH010000002">
    <property type="protein sequence ID" value="KAL3697541.1"/>
    <property type="molecule type" value="Genomic_DNA"/>
</dbReference>
<reference evidence="2 3" key="1">
    <citation type="submission" date="2024-09" db="EMBL/GenBank/DDBJ databases">
        <title>Chromosome-scale assembly of Riccia sorocarpa.</title>
        <authorList>
            <person name="Paukszto L."/>
        </authorList>
    </citation>
    <scope>NUCLEOTIDE SEQUENCE [LARGE SCALE GENOMIC DNA]</scope>
    <source>
        <strain evidence="2">LP-2024</strain>
        <tissue evidence="2">Aerial parts of the thallus</tissue>
    </source>
</reference>
<protein>
    <submittedName>
        <fullName evidence="2">Uncharacterized protein</fullName>
    </submittedName>
</protein>
<gene>
    <name evidence="2" type="ORF">R1sor_011617</name>
</gene>
<keyword evidence="3" id="KW-1185">Reference proteome</keyword>
<dbReference type="AlphaFoldDB" id="A0ABD3I5N4"/>
<proteinExistence type="predicted"/>
<feature type="compositionally biased region" description="Polar residues" evidence="1">
    <location>
        <begin position="247"/>
        <end position="262"/>
    </location>
</feature>